<reference evidence="3 4" key="1">
    <citation type="journal article" date="2015" name="Genome Biol. Evol.">
        <title>Phylogenomic analyses indicate that early fungi evolved digesting cell walls of algal ancestors of land plants.</title>
        <authorList>
            <person name="Chang Y."/>
            <person name="Wang S."/>
            <person name="Sekimoto S."/>
            <person name="Aerts A.L."/>
            <person name="Choi C."/>
            <person name="Clum A."/>
            <person name="LaButti K.M."/>
            <person name="Lindquist E.A."/>
            <person name="Yee Ngan C."/>
            <person name="Ohm R.A."/>
            <person name="Salamov A.A."/>
            <person name="Grigoriev I.V."/>
            <person name="Spatafora J.W."/>
            <person name="Berbee M.L."/>
        </authorList>
    </citation>
    <scope>NUCLEOTIDE SEQUENCE [LARGE SCALE GENOMIC DNA]</scope>
    <source>
        <strain evidence="3 4">NRRL 28638</strain>
    </source>
</reference>
<dbReference type="OrthoDB" id="4062651at2759"/>
<evidence type="ECO:0000259" key="2">
    <source>
        <dbReference type="PROSITE" id="PS50011"/>
    </source>
</evidence>
<dbReference type="PROSITE" id="PS50011">
    <property type="entry name" value="PROTEIN_KINASE_DOM"/>
    <property type="match status" value="1"/>
</dbReference>
<keyword evidence="4" id="KW-1185">Reference proteome</keyword>
<evidence type="ECO:0000256" key="1">
    <source>
        <dbReference type="SAM" id="MobiDB-lite"/>
    </source>
</evidence>
<feature type="region of interest" description="Disordered" evidence="1">
    <location>
        <begin position="214"/>
        <end position="253"/>
    </location>
</feature>
<dbReference type="InterPro" id="IPR011009">
    <property type="entry name" value="Kinase-like_dom_sf"/>
</dbReference>
<feature type="compositionally biased region" description="Basic and acidic residues" evidence="1">
    <location>
        <begin position="214"/>
        <end position="224"/>
    </location>
</feature>
<dbReference type="STRING" id="796925.A0A137P1L6"/>
<protein>
    <submittedName>
        <fullName evidence="3">Kinase-like protein</fullName>
    </submittedName>
</protein>
<name>A0A137P1L6_CONC2</name>
<feature type="compositionally biased region" description="Low complexity" evidence="1">
    <location>
        <begin position="244"/>
        <end position="253"/>
    </location>
</feature>
<dbReference type="InterPro" id="IPR050588">
    <property type="entry name" value="WNK_Ser-Thr_kinase"/>
</dbReference>
<dbReference type="Gene3D" id="3.10.20.90">
    <property type="entry name" value="Phosphatidylinositol 3-kinase Catalytic Subunit, Chain A, domain 1"/>
    <property type="match status" value="1"/>
</dbReference>
<feature type="compositionally biased region" description="Low complexity" evidence="1">
    <location>
        <begin position="402"/>
        <end position="420"/>
    </location>
</feature>
<proteinExistence type="predicted"/>
<feature type="compositionally biased region" description="Polar residues" evidence="1">
    <location>
        <begin position="436"/>
        <end position="458"/>
    </location>
</feature>
<organism evidence="3 4">
    <name type="scientific">Conidiobolus coronatus (strain ATCC 28846 / CBS 209.66 / NRRL 28638)</name>
    <name type="common">Delacroixia coronata</name>
    <dbReference type="NCBI Taxonomy" id="796925"/>
    <lineage>
        <taxon>Eukaryota</taxon>
        <taxon>Fungi</taxon>
        <taxon>Fungi incertae sedis</taxon>
        <taxon>Zoopagomycota</taxon>
        <taxon>Entomophthoromycotina</taxon>
        <taxon>Entomophthoromycetes</taxon>
        <taxon>Entomophthorales</taxon>
        <taxon>Ancylistaceae</taxon>
        <taxon>Conidiobolus</taxon>
    </lineage>
</organism>
<dbReference type="InterPro" id="IPR000719">
    <property type="entry name" value="Prot_kinase_dom"/>
</dbReference>
<feature type="domain" description="Protein kinase" evidence="2">
    <location>
        <begin position="1"/>
        <end position="90"/>
    </location>
</feature>
<dbReference type="SUPFAM" id="SSF56112">
    <property type="entry name" value="Protein kinase-like (PK-like)"/>
    <property type="match status" value="1"/>
</dbReference>
<dbReference type="Proteomes" id="UP000070444">
    <property type="component" value="Unassembled WGS sequence"/>
</dbReference>
<evidence type="ECO:0000313" key="4">
    <source>
        <dbReference type="Proteomes" id="UP000070444"/>
    </source>
</evidence>
<dbReference type="GO" id="GO:0005524">
    <property type="term" value="F:ATP binding"/>
    <property type="evidence" value="ECO:0007669"/>
    <property type="project" value="InterPro"/>
</dbReference>
<dbReference type="Pfam" id="PF00069">
    <property type="entry name" value="Pkinase"/>
    <property type="match status" value="1"/>
</dbReference>
<feature type="region of interest" description="Disordered" evidence="1">
    <location>
        <begin position="388"/>
        <end position="458"/>
    </location>
</feature>
<dbReference type="EMBL" id="KQ964562">
    <property type="protein sequence ID" value="KXN68769.1"/>
    <property type="molecule type" value="Genomic_DNA"/>
</dbReference>
<dbReference type="AlphaFoldDB" id="A0A137P1L6"/>
<evidence type="ECO:0000313" key="3">
    <source>
        <dbReference type="EMBL" id="KXN68769.1"/>
    </source>
</evidence>
<keyword evidence="3" id="KW-0418">Kinase</keyword>
<sequence length="458" mass="51089">MAPEMYEEKGYSEKVDIYAMGMCLLEMVTGEYPYSECQNAAQIYRKVSQGIKPACLCKVHDTDLLNLINNCLAPENDRLSAQEILDHPFLAADPEVILLTQDSKKELTLQVVFKGTDRLSVKFEFNCETDTAEEVVREMIEENVLPQRYQHLITFEINRILRELNKPSYYASLNQGSYHGYRNQFDKLDLAKKELAMANERALEAEKKAELSEQRAKLAEDKSRGYGSTGSVNESFTNHEQDPSTQKSVSSLTSSGKNILMNALKMFRGEKAPEDVPNSLPRTESLPVTNISTQPLKDSHSQWFADEEQDTLINKEYPDDCPVEEIVQDTVLATNRGPEKIVDWLAKLHAQDIVTVGDLRDLHEADWASLGLTVFASRALRNSLQANPSYSQTLSGSATPTQSRQPIPIISTSSQSSTGHGRSESLSGSHGGGRPRSTSSSYERSPTLFRNRSIGHSG</sequence>
<dbReference type="PANTHER" id="PTHR13902">
    <property type="entry name" value="SERINE/THREONINE-PROTEIN KINASE WNK WITH NO LYSINE -RELATED"/>
    <property type="match status" value="1"/>
</dbReference>
<dbReference type="GO" id="GO:0004672">
    <property type="term" value="F:protein kinase activity"/>
    <property type="evidence" value="ECO:0007669"/>
    <property type="project" value="InterPro"/>
</dbReference>
<dbReference type="Gene3D" id="1.10.510.10">
    <property type="entry name" value="Transferase(Phosphotransferase) domain 1"/>
    <property type="match status" value="1"/>
</dbReference>
<accession>A0A137P1L6</accession>
<feature type="compositionally biased region" description="Polar residues" evidence="1">
    <location>
        <begin position="388"/>
        <end position="401"/>
    </location>
</feature>
<keyword evidence="3" id="KW-0808">Transferase</keyword>
<gene>
    <name evidence="3" type="ORF">CONCODRAFT_8927</name>
</gene>